<feature type="region of interest" description="Disordered" evidence="1">
    <location>
        <begin position="33"/>
        <end position="99"/>
    </location>
</feature>
<gene>
    <name evidence="2" type="ORF">C1645_833465</name>
</gene>
<proteinExistence type="predicted"/>
<dbReference type="Proteomes" id="UP000265703">
    <property type="component" value="Unassembled WGS sequence"/>
</dbReference>
<comment type="caution">
    <text evidence="2">The sequence shown here is derived from an EMBL/GenBank/DDBJ whole genome shotgun (WGS) entry which is preliminary data.</text>
</comment>
<accession>A0A397SDR5</accession>
<organism evidence="2 3">
    <name type="scientific">Glomus cerebriforme</name>
    <dbReference type="NCBI Taxonomy" id="658196"/>
    <lineage>
        <taxon>Eukaryota</taxon>
        <taxon>Fungi</taxon>
        <taxon>Fungi incertae sedis</taxon>
        <taxon>Mucoromycota</taxon>
        <taxon>Glomeromycotina</taxon>
        <taxon>Glomeromycetes</taxon>
        <taxon>Glomerales</taxon>
        <taxon>Glomeraceae</taxon>
        <taxon>Glomus</taxon>
    </lineage>
</organism>
<dbReference type="EMBL" id="QKYT01000552">
    <property type="protein sequence ID" value="RIA83652.1"/>
    <property type="molecule type" value="Genomic_DNA"/>
</dbReference>
<name>A0A397SDR5_9GLOM</name>
<dbReference type="AlphaFoldDB" id="A0A397SDR5"/>
<reference evidence="2 3" key="1">
    <citation type="submission" date="2018-06" db="EMBL/GenBank/DDBJ databases">
        <title>Comparative genomics reveals the genomic features of Rhizophagus irregularis, R. cerebriforme, R. diaphanum and Gigaspora rosea, and their symbiotic lifestyle signature.</title>
        <authorList>
            <person name="Morin E."/>
            <person name="San Clemente H."/>
            <person name="Chen E.C.H."/>
            <person name="De La Providencia I."/>
            <person name="Hainaut M."/>
            <person name="Kuo A."/>
            <person name="Kohler A."/>
            <person name="Murat C."/>
            <person name="Tang N."/>
            <person name="Roy S."/>
            <person name="Loubradou J."/>
            <person name="Henrissat B."/>
            <person name="Grigoriev I.V."/>
            <person name="Corradi N."/>
            <person name="Roux C."/>
            <person name="Martin F.M."/>
        </authorList>
    </citation>
    <scope>NUCLEOTIDE SEQUENCE [LARGE SCALE GENOMIC DNA]</scope>
    <source>
        <strain evidence="2 3">DAOM 227022</strain>
    </source>
</reference>
<evidence type="ECO:0000313" key="2">
    <source>
        <dbReference type="EMBL" id="RIA83652.1"/>
    </source>
</evidence>
<dbReference type="OrthoDB" id="2344764at2759"/>
<evidence type="ECO:0000313" key="3">
    <source>
        <dbReference type="Proteomes" id="UP000265703"/>
    </source>
</evidence>
<evidence type="ECO:0000256" key="1">
    <source>
        <dbReference type="SAM" id="MobiDB-lite"/>
    </source>
</evidence>
<feature type="non-terminal residue" evidence="2">
    <location>
        <position position="542"/>
    </location>
</feature>
<feature type="compositionally biased region" description="Polar residues" evidence="1">
    <location>
        <begin position="54"/>
        <end position="63"/>
    </location>
</feature>
<protein>
    <submittedName>
        <fullName evidence="2">Uncharacterized protein</fullName>
    </submittedName>
</protein>
<feature type="compositionally biased region" description="Polar residues" evidence="1">
    <location>
        <begin position="72"/>
        <end position="89"/>
    </location>
</feature>
<sequence>MLLTIIFNDLLYLQNKESVGLAKKQAKTISREVDDDDPFINNNRAEGSIHSKDTPPSSGSQSLEILIGIESAGSSRGPMTSSTNEVNNASHDRPVTPPHQIVRNTYNQEILINENILIMFTKNLVSLDKFKVFDDVILTNFCDTYRKYSIVCIEQYFSEFIPLFIKYKESEKNNAFFCANDDIIDIRGKSEFAKFLSIDQFIKLLSKKPSREVKLLEDWRNIIEEYYKEATESGLKKSISDWIRTTKELNVVKKNDTEKMTKLNMEVPILASKYRKNYGYNHAIDKVVDGKYADLLARIWRTGEKVFVGEQAGPPSQPNLIKLAMDSFKLYREMRNCLNIIIKNEVENTVTREYNSDTIQILKRKFNELVQTKTSPTNSQRNELFGSAPEGKWGKKGRMNSSVQLLKERTLQLSFWRNELFGSISGERTFWLNSWRTNTLAQLLEEQTLRLSFWRNKLFSSAPGGSVIHGHCLQHFAWTTMSMSTIYCPFINLENKTELEDLDDKGNRSDDESGDEFNFQDWIEMLEREKNSEFEFDEEIDE</sequence>
<keyword evidence="3" id="KW-1185">Reference proteome</keyword>